<name>A0ABQ2DKB5_9MICC</name>
<accession>A0ABQ2DKB5</accession>
<proteinExistence type="predicted"/>
<dbReference type="EMBL" id="BMKX01000004">
    <property type="protein sequence ID" value="GGJ60575.1"/>
    <property type="molecule type" value="Genomic_DNA"/>
</dbReference>
<gene>
    <name evidence="2" type="ORF">GCM10007173_19240</name>
</gene>
<dbReference type="Proteomes" id="UP000606115">
    <property type="component" value="Unassembled WGS sequence"/>
</dbReference>
<protein>
    <submittedName>
        <fullName evidence="2">Uncharacterized protein</fullName>
    </submittedName>
</protein>
<feature type="region of interest" description="Disordered" evidence="1">
    <location>
        <begin position="1"/>
        <end position="49"/>
    </location>
</feature>
<feature type="compositionally biased region" description="Basic and acidic residues" evidence="1">
    <location>
        <begin position="1"/>
        <end position="26"/>
    </location>
</feature>
<evidence type="ECO:0000313" key="2">
    <source>
        <dbReference type="EMBL" id="GGJ60575.1"/>
    </source>
</evidence>
<organism evidence="2 3">
    <name type="scientific">Glutamicibacter ardleyensis</name>
    <dbReference type="NCBI Taxonomy" id="225894"/>
    <lineage>
        <taxon>Bacteria</taxon>
        <taxon>Bacillati</taxon>
        <taxon>Actinomycetota</taxon>
        <taxon>Actinomycetes</taxon>
        <taxon>Micrococcales</taxon>
        <taxon>Micrococcaceae</taxon>
        <taxon>Glutamicibacter</taxon>
    </lineage>
</organism>
<comment type="caution">
    <text evidence="2">The sequence shown here is derived from an EMBL/GenBank/DDBJ whole genome shotgun (WGS) entry which is preliminary data.</text>
</comment>
<evidence type="ECO:0000313" key="3">
    <source>
        <dbReference type="Proteomes" id="UP000606115"/>
    </source>
</evidence>
<sequence length="86" mass="9516">MQNGDCRDAESEAYAHAESEADRSSKTQECVQRTGKHIDPAGVGPDPPIYPPVWISENQVFPRACLNALFYLESSQRIGRSPHAMV</sequence>
<evidence type="ECO:0000256" key="1">
    <source>
        <dbReference type="SAM" id="MobiDB-lite"/>
    </source>
</evidence>
<reference evidence="3" key="1">
    <citation type="journal article" date="2019" name="Int. J. Syst. Evol. Microbiol.">
        <title>The Global Catalogue of Microorganisms (GCM) 10K type strain sequencing project: providing services to taxonomists for standard genome sequencing and annotation.</title>
        <authorList>
            <consortium name="The Broad Institute Genomics Platform"/>
            <consortium name="The Broad Institute Genome Sequencing Center for Infectious Disease"/>
            <person name="Wu L."/>
            <person name="Ma J."/>
        </authorList>
    </citation>
    <scope>NUCLEOTIDE SEQUENCE [LARGE SCALE GENOMIC DNA]</scope>
    <source>
        <strain evidence="3">CGMCC 1.3685</strain>
    </source>
</reference>
<keyword evidence="3" id="KW-1185">Reference proteome</keyword>